<reference evidence="6 7" key="1">
    <citation type="submission" date="2022-05" db="EMBL/GenBank/DDBJ databases">
        <authorList>
            <consortium name="Genoscope - CEA"/>
            <person name="William W."/>
        </authorList>
    </citation>
    <scope>NUCLEOTIDE SEQUENCE [LARGE SCALE GENOMIC DNA]</scope>
</reference>
<dbReference type="SUPFAM" id="SSF56487">
    <property type="entry name" value="SRCR-like"/>
    <property type="match status" value="1"/>
</dbReference>
<comment type="caution">
    <text evidence="2">Lacks conserved residue(s) required for the propagation of feature annotation.</text>
</comment>
<organism evidence="6 7">
    <name type="scientific">Porites evermanni</name>
    <dbReference type="NCBI Taxonomy" id="104178"/>
    <lineage>
        <taxon>Eukaryota</taxon>
        <taxon>Metazoa</taxon>
        <taxon>Cnidaria</taxon>
        <taxon>Anthozoa</taxon>
        <taxon>Hexacorallia</taxon>
        <taxon>Scleractinia</taxon>
        <taxon>Fungiina</taxon>
        <taxon>Poritidae</taxon>
        <taxon>Porites</taxon>
    </lineage>
</organism>
<keyword evidence="7" id="KW-1185">Reference proteome</keyword>
<accession>A0ABN8M905</accession>
<evidence type="ECO:0000259" key="5">
    <source>
        <dbReference type="PROSITE" id="PS50287"/>
    </source>
</evidence>
<keyword evidence="3" id="KW-1133">Transmembrane helix</keyword>
<name>A0ABN8M905_9CNID</name>
<dbReference type="PROSITE" id="PS50287">
    <property type="entry name" value="SRCR_2"/>
    <property type="match status" value="1"/>
</dbReference>
<feature type="transmembrane region" description="Helical" evidence="3">
    <location>
        <begin position="153"/>
        <end position="178"/>
    </location>
</feature>
<protein>
    <recommendedName>
        <fullName evidence="5">SRCR domain-containing protein</fullName>
    </recommendedName>
</protein>
<keyword evidence="1 2" id="KW-1015">Disulfide bond</keyword>
<feature type="signal peptide" evidence="4">
    <location>
        <begin position="1"/>
        <end position="19"/>
    </location>
</feature>
<dbReference type="Gene3D" id="3.10.250.10">
    <property type="entry name" value="SRCR-like domain"/>
    <property type="match status" value="1"/>
</dbReference>
<dbReference type="Proteomes" id="UP001159427">
    <property type="component" value="Unassembled WGS sequence"/>
</dbReference>
<feature type="domain" description="SRCR" evidence="5">
    <location>
        <begin position="37"/>
        <end position="142"/>
    </location>
</feature>
<evidence type="ECO:0000256" key="4">
    <source>
        <dbReference type="SAM" id="SignalP"/>
    </source>
</evidence>
<evidence type="ECO:0000256" key="1">
    <source>
        <dbReference type="ARBA" id="ARBA00023157"/>
    </source>
</evidence>
<evidence type="ECO:0000256" key="2">
    <source>
        <dbReference type="PROSITE-ProRule" id="PRU00196"/>
    </source>
</evidence>
<feature type="disulfide bond" evidence="2">
    <location>
        <begin position="107"/>
        <end position="117"/>
    </location>
</feature>
<dbReference type="SMART" id="SM00202">
    <property type="entry name" value="SR"/>
    <property type="match status" value="1"/>
</dbReference>
<comment type="caution">
    <text evidence="6">The sequence shown here is derived from an EMBL/GenBank/DDBJ whole genome shotgun (WGS) entry which is preliminary data.</text>
</comment>
<sequence>MNACFITVFLIVATKEILGKKNFTNSEDVQADYKVHVRLKGSTLSYGGRVEISKDGEIWGTICDKGWNLNDARVICKQLSFSNEVAAVPMAGFGAGSGAIFLKDVDCEGNERSLLECEHGGWRNYVVNKSCDHSMDVGVLCSPPGKRTVFEPVIVIIFLACLAVVSFLLNVWFTYYICCRVKRRRTGQLTTIEHGTLSRKHTCRNGFENFALDIDTVESCLPSATPEVVTLDGVLRRWSGRKSKEDAQSSDAACQQEEEPHVYQRVESCMLDPPSSNYLKILESVGDGQTNQHPIERSPKKSNYQFLSLRLQEATKNAATDIKGDQEEKHLYQTLLLRNGCPDVTQVSTDRKHPNGAGSSNLRESIHDYVEIISDEEFEANTKRDQTSTEKSQETTAAIDCAYETLKPPPVSVRKEEGTKAASTVFQVIDQSLKREDTDEADYIELLNENEAGEKENAITKS</sequence>
<evidence type="ECO:0000256" key="3">
    <source>
        <dbReference type="SAM" id="Phobius"/>
    </source>
</evidence>
<dbReference type="Pfam" id="PF00530">
    <property type="entry name" value="SRCR"/>
    <property type="match status" value="1"/>
</dbReference>
<dbReference type="PANTHER" id="PTHR48071">
    <property type="entry name" value="SRCR DOMAIN-CONTAINING PROTEIN"/>
    <property type="match status" value="1"/>
</dbReference>
<keyword evidence="3" id="KW-0472">Membrane</keyword>
<feature type="chain" id="PRO_5046375931" description="SRCR domain-containing protein" evidence="4">
    <location>
        <begin position="20"/>
        <end position="462"/>
    </location>
</feature>
<keyword evidence="3" id="KW-0812">Transmembrane</keyword>
<proteinExistence type="predicted"/>
<gene>
    <name evidence="6" type="ORF">PEVE_00028096</name>
</gene>
<dbReference type="InterPro" id="IPR036772">
    <property type="entry name" value="SRCR-like_dom_sf"/>
</dbReference>
<dbReference type="EMBL" id="CALNXI010000389">
    <property type="protein sequence ID" value="CAH3026108.1"/>
    <property type="molecule type" value="Genomic_DNA"/>
</dbReference>
<dbReference type="PANTHER" id="PTHR48071:SF18">
    <property type="entry name" value="DELETED IN MALIGNANT BRAIN TUMORS 1 PROTEIN-RELATED"/>
    <property type="match status" value="1"/>
</dbReference>
<evidence type="ECO:0000313" key="6">
    <source>
        <dbReference type="EMBL" id="CAH3026108.1"/>
    </source>
</evidence>
<dbReference type="InterPro" id="IPR001190">
    <property type="entry name" value="SRCR"/>
</dbReference>
<dbReference type="PRINTS" id="PR00258">
    <property type="entry name" value="SPERACTRCPTR"/>
</dbReference>
<keyword evidence="4" id="KW-0732">Signal</keyword>
<evidence type="ECO:0000313" key="7">
    <source>
        <dbReference type="Proteomes" id="UP001159427"/>
    </source>
</evidence>